<dbReference type="InterPro" id="IPR037185">
    <property type="entry name" value="EmrE-like"/>
</dbReference>
<keyword evidence="7 9" id="KW-0472">Membrane</keyword>
<dbReference type="Proteomes" id="UP001612928">
    <property type="component" value="Unassembled WGS sequence"/>
</dbReference>
<feature type="domain" description="EamA" evidence="10">
    <location>
        <begin position="7"/>
        <end position="142"/>
    </location>
</feature>
<dbReference type="NCBIfam" id="TIGR00688">
    <property type="entry name" value="rarD"/>
    <property type="match status" value="1"/>
</dbReference>
<keyword evidence="4" id="KW-1003">Cell membrane</keyword>
<proteinExistence type="inferred from homology"/>
<feature type="transmembrane region" description="Helical" evidence="9">
    <location>
        <begin position="265"/>
        <end position="286"/>
    </location>
</feature>
<evidence type="ECO:0000313" key="12">
    <source>
        <dbReference type="Proteomes" id="UP001612928"/>
    </source>
</evidence>
<keyword evidence="12" id="KW-1185">Reference proteome</keyword>
<evidence type="ECO:0000256" key="2">
    <source>
        <dbReference type="ARBA" id="ARBA00007362"/>
    </source>
</evidence>
<keyword evidence="5 9" id="KW-0812">Transmembrane</keyword>
<dbReference type="RefSeq" id="WP_397025852.1">
    <property type="nucleotide sequence ID" value="NZ_JBITMB010000013.1"/>
</dbReference>
<dbReference type="PANTHER" id="PTHR22911">
    <property type="entry name" value="ACYL-MALONYL CONDENSING ENZYME-RELATED"/>
    <property type="match status" value="1"/>
</dbReference>
<evidence type="ECO:0000256" key="4">
    <source>
        <dbReference type="ARBA" id="ARBA00022475"/>
    </source>
</evidence>
<dbReference type="Pfam" id="PF00892">
    <property type="entry name" value="EamA"/>
    <property type="match status" value="1"/>
</dbReference>
<dbReference type="InterPro" id="IPR000620">
    <property type="entry name" value="EamA_dom"/>
</dbReference>
<keyword evidence="3" id="KW-0813">Transport</keyword>
<feature type="transmembrane region" description="Helical" evidence="9">
    <location>
        <begin position="7"/>
        <end position="25"/>
    </location>
</feature>
<comment type="subcellular location">
    <subcellularLocation>
        <location evidence="1">Cell membrane</location>
        <topology evidence="1">Multi-pass membrane protein</topology>
    </subcellularLocation>
</comment>
<organism evidence="11 12">
    <name type="scientific">Nonomuraea indica</name>
    <dbReference type="NCBI Taxonomy" id="1581193"/>
    <lineage>
        <taxon>Bacteria</taxon>
        <taxon>Bacillati</taxon>
        <taxon>Actinomycetota</taxon>
        <taxon>Actinomycetes</taxon>
        <taxon>Streptosporangiales</taxon>
        <taxon>Streptosporangiaceae</taxon>
        <taxon>Nonomuraea</taxon>
    </lineage>
</organism>
<feature type="transmembrane region" description="Helical" evidence="9">
    <location>
        <begin position="126"/>
        <end position="143"/>
    </location>
</feature>
<evidence type="ECO:0000256" key="1">
    <source>
        <dbReference type="ARBA" id="ARBA00004651"/>
    </source>
</evidence>
<keyword evidence="6 9" id="KW-1133">Transmembrane helix</keyword>
<dbReference type="PANTHER" id="PTHR22911:SF137">
    <property type="entry name" value="SOLUTE CARRIER FAMILY 35 MEMBER G2-RELATED"/>
    <property type="match status" value="1"/>
</dbReference>
<feature type="transmembrane region" description="Helical" evidence="9">
    <location>
        <begin position="209"/>
        <end position="230"/>
    </location>
</feature>
<name>A0ABW8AH62_9ACTN</name>
<feature type="transmembrane region" description="Helical" evidence="9">
    <location>
        <begin position="102"/>
        <end position="119"/>
    </location>
</feature>
<comment type="similarity">
    <text evidence="2">Belongs to the EamA transporter family.</text>
</comment>
<accession>A0ABW8AH62</accession>
<dbReference type="SUPFAM" id="SSF103481">
    <property type="entry name" value="Multidrug resistance efflux transporter EmrE"/>
    <property type="match status" value="2"/>
</dbReference>
<dbReference type="InterPro" id="IPR004626">
    <property type="entry name" value="RarD"/>
</dbReference>
<dbReference type="EMBL" id="JBITMB010000013">
    <property type="protein sequence ID" value="MFI7445402.1"/>
    <property type="molecule type" value="Genomic_DNA"/>
</dbReference>
<evidence type="ECO:0000256" key="8">
    <source>
        <dbReference type="SAM" id="MobiDB-lite"/>
    </source>
</evidence>
<feature type="transmembrane region" description="Helical" evidence="9">
    <location>
        <begin position="177"/>
        <end position="197"/>
    </location>
</feature>
<comment type="caution">
    <text evidence="11">The sequence shown here is derived from an EMBL/GenBank/DDBJ whole genome shotgun (WGS) entry which is preliminary data.</text>
</comment>
<evidence type="ECO:0000256" key="7">
    <source>
        <dbReference type="ARBA" id="ARBA00023136"/>
    </source>
</evidence>
<gene>
    <name evidence="11" type="primary">rarD</name>
    <name evidence="11" type="ORF">ACIBP5_36005</name>
</gene>
<feature type="region of interest" description="Disordered" evidence="8">
    <location>
        <begin position="290"/>
        <end position="322"/>
    </location>
</feature>
<evidence type="ECO:0000256" key="9">
    <source>
        <dbReference type="SAM" id="Phobius"/>
    </source>
</evidence>
<evidence type="ECO:0000256" key="3">
    <source>
        <dbReference type="ARBA" id="ARBA00022448"/>
    </source>
</evidence>
<evidence type="ECO:0000256" key="6">
    <source>
        <dbReference type="ARBA" id="ARBA00022989"/>
    </source>
</evidence>
<evidence type="ECO:0000259" key="10">
    <source>
        <dbReference type="Pfam" id="PF00892"/>
    </source>
</evidence>
<protein>
    <submittedName>
        <fullName evidence="11">EamA family transporter RarD</fullName>
    </submittedName>
</protein>
<evidence type="ECO:0000313" key="11">
    <source>
        <dbReference type="EMBL" id="MFI7445402.1"/>
    </source>
</evidence>
<feature type="transmembrane region" description="Helical" evidence="9">
    <location>
        <begin position="37"/>
        <end position="55"/>
    </location>
</feature>
<evidence type="ECO:0000256" key="5">
    <source>
        <dbReference type="ARBA" id="ARBA00022692"/>
    </source>
</evidence>
<feature type="transmembrane region" description="Helical" evidence="9">
    <location>
        <begin position="71"/>
        <end position="90"/>
    </location>
</feature>
<reference evidence="11 12" key="1">
    <citation type="submission" date="2024-10" db="EMBL/GenBank/DDBJ databases">
        <title>The Natural Products Discovery Center: Release of the First 8490 Sequenced Strains for Exploring Actinobacteria Biosynthetic Diversity.</title>
        <authorList>
            <person name="Kalkreuter E."/>
            <person name="Kautsar S.A."/>
            <person name="Yang D."/>
            <person name="Bader C.D."/>
            <person name="Teijaro C.N."/>
            <person name="Fluegel L."/>
            <person name="Davis C.M."/>
            <person name="Simpson J.R."/>
            <person name="Lauterbach L."/>
            <person name="Steele A.D."/>
            <person name="Gui C."/>
            <person name="Meng S."/>
            <person name="Li G."/>
            <person name="Viehrig K."/>
            <person name="Ye F."/>
            <person name="Su P."/>
            <person name="Kiefer A.F."/>
            <person name="Nichols A."/>
            <person name="Cepeda A.J."/>
            <person name="Yan W."/>
            <person name="Fan B."/>
            <person name="Jiang Y."/>
            <person name="Adhikari A."/>
            <person name="Zheng C.-J."/>
            <person name="Schuster L."/>
            <person name="Cowan T.M."/>
            <person name="Smanski M.J."/>
            <person name="Chevrette M.G."/>
            <person name="De Carvalho L.P.S."/>
            <person name="Shen B."/>
        </authorList>
    </citation>
    <scope>NUCLEOTIDE SEQUENCE [LARGE SCALE GENOMIC DNA]</scope>
    <source>
        <strain evidence="11 12">NPDC049503</strain>
    </source>
</reference>
<sequence>MPVSRQGIVLGTAAYVLWGLSALYWPLVEPTGPVEILALRMVWSPVAIGLLVLALGRRRQVAAILRRPRQVALLALAGVLATVNWMVFIWATMNGHVVDASLGYFITPLVSVAFGVFLLGERLGAWQWAGVGLGAVAVLVLTIGYGGPPWIALGLAVTFGAYGLIKKRVGVGAVEGLMVETAVLLPPALVYTVVLQATGQATFGHVSAANTALGVGAGFVMTVPVLLFSAAAGRIPLSLTGMLQYIEPIVQFLVGLLVFREPMPAARWAAFVLLWAGLAVLTAGAVSRRGPRSAAPARRAPRRSARSSRTAASAVRDPEARP</sequence>